<dbReference type="SUPFAM" id="SSF49899">
    <property type="entry name" value="Concanavalin A-like lectins/glucanases"/>
    <property type="match status" value="1"/>
</dbReference>
<accession>A0A086SY78</accession>
<evidence type="ECO:0000256" key="1">
    <source>
        <dbReference type="ARBA" id="ARBA00000681"/>
    </source>
</evidence>
<evidence type="ECO:0000256" key="10">
    <source>
        <dbReference type="PROSITE-ProRule" id="PRU01097"/>
    </source>
</evidence>
<keyword evidence="5 10" id="KW-0858">Xylan degradation</keyword>
<feature type="domain" description="GH11" evidence="12">
    <location>
        <begin position="10"/>
        <end position="199"/>
    </location>
</feature>
<evidence type="ECO:0000256" key="3">
    <source>
        <dbReference type="ARBA" id="ARBA00007792"/>
    </source>
</evidence>
<protein>
    <recommendedName>
        <fullName evidence="4 10">Endo-1,4-beta-xylanase</fullName>
        <ecNumber evidence="4 10">3.2.1.8</ecNumber>
    </recommendedName>
</protein>
<dbReference type="AlphaFoldDB" id="A0A086SY78"/>
<feature type="active site" description="Proton donor" evidence="10">
    <location>
        <position position="186"/>
    </location>
</feature>
<dbReference type="Gene3D" id="2.60.120.180">
    <property type="match status" value="1"/>
</dbReference>
<keyword evidence="7 10" id="KW-0119">Carbohydrate metabolism</keyword>
<evidence type="ECO:0000313" key="13">
    <source>
        <dbReference type="EMBL" id="KFH42060.1"/>
    </source>
</evidence>
<dbReference type="EMBL" id="JPKY01000105">
    <property type="protein sequence ID" value="KFH42060.1"/>
    <property type="molecule type" value="Genomic_DNA"/>
</dbReference>
<evidence type="ECO:0000259" key="12">
    <source>
        <dbReference type="PROSITE" id="PS51761"/>
    </source>
</evidence>
<evidence type="ECO:0000256" key="7">
    <source>
        <dbReference type="ARBA" id="ARBA00023277"/>
    </source>
</evidence>
<evidence type="ECO:0000256" key="11">
    <source>
        <dbReference type="RuleBase" id="RU362015"/>
    </source>
</evidence>
<dbReference type="PRINTS" id="PR00911">
    <property type="entry name" value="GLHYDRLASE11"/>
</dbReference>
<dbReference type="GO" id="GO:0045493">
    <property type="term" value="P:xylan catabolic process"/>
    <property type="evidence" value="ECO:0007669"/>
    <property type="project" value="UniProtKB-UniRule"/>
</dbReference>
<gene>
    <name evidence="13" type="ORF">ACRE_072050</name>
</gene>
<keyword evidence="9 10" id="KW-0624">Polysaccharide degradation</keyword>
<reference evidence="14" key="1">
    <citation type="journal article" date="2014" name="Genome Announc.">
        <title>Genome sequence and annotation of Acremonium chrysogenum, producer of the beta-lactam antibiotic cephalosporin C.</title>
        <authorList>
            <person name="Terfehr D."/>
            <person name="Dahlmann T.A."/>
            <person name="Specht T."/>
            <person name="Zadra I."/>
            <person name="Kuernsteiner H."/>
            <person name="Kueck U."/>
        </authorList>
    </citation>
    <scope>NUCLEOTIDE SEQUENCE [LARGE SCALE GENOMIC DNA]</scope>
    <source>
        <strain evidence="14">ATCC 11550 / CBS 779.69 / DSM 880 / IAM 14645 / JCM 23072 / IMI 49137</strain>
    </source>
</reference>
<dbReference type="InterPro" id="IPR013319">
    <property type="entry name" value="GH11/12"/>
</dbReference>
<comment type="catalytic activity">
    <reaction evidence="1 10 11">
        <text>Endohydrolysis of (1-&gt;4)-beta-D-xylosidic linkages in xylans.</text>
        <dbReference type="EC" id="3.2.1.8"/>
    </reaction>
</comment>
<evidence type="ECO:0000256" key="4">
    <source>
        <dbReference type="ARBA" id="ARBA00012590"/>
    </source>
</evidence>
<dbReference type="OrthoDB" id="2115822at2759"/>
<name>A0A086SY78_HAPC1</name>
<dbReference type="UniPathway" id="UPA00114"/>
<organism evidence="13 14">
    <name type="scientific">Hapsidospora chrysogenum (strain ATCC 11550 / CBS 779.69 / DSM 880 / IAM 14645 / JCM 23072 / IMI 49137)</name>
    <name type="common">Acremonium chrysogenum</name>
    <dbReference type="NCBI Taxonomy" id="857340"/>
    <lineage>
        <taxon>Eukaryota</taxon>
        <taxon>Fungi</taxon>
        <taxon>Dikarya</taxon>
        <taxon>Ascomycota</taxon>
        <taxon>Pezizomycotina</taxon>
        <taxon>Sordariomycetes</taxon>
        <taxon>Hypocreomycetidae</taxon>
        <taxon>Hypocreales</taxon>
        <taxon>Bionectriaceae</taxon>
        <taxon>Hapsidospora</taxon>
    </lineage>
</organism>
<evidence type="ECO:0000256" key="6">
    <source>
        <dbReference type="ARBA" id="ARBA00022801"/>
    </source>
</evidence>
<dbReference type="PROSITE" id="PS00776">
    <property type="entry name" value="GH11_1"/>
    <property type="match status" value="1"/>
</dbReference>
<evidence type="ECO:0000256" key="5">
    <source>
        <dbReference type="ARBA" id="ARBA00022651"/>
    </source>
</evidence>
<sequence length="200" mass="22414">MSTRYKDGRQSTPNSEGWHDGFYYSWWSDGASPATYTNLAGGSYSVSWQPGGNLVGGKGWNPGTNNRVIQYSGTYNYQGNSYLALYGWMRNPLVEYYVVDNFGEYDPSSNADRIGEVYCDGSTYRLATSWRYDKPSIDGIQTFQQYWSVRVNKRTGGTIDAGCHFGAWANAGLSMGNHYYQILATEGYQSSGNSQITVWE</sequence>
<dbReference type="PROSITE" id="PS51761">
    <property type="entry name" value="GH11_3"/>
    <property type="match status" value="1"/>
</dbReference>
<dbReference type="Proteomes" id="UP000029964">
    <property type="component" value="Unassembled WGS sequence"/>
</dbReference>
<keyword evidence="6 10" id="KW-0378">Hydrolase</keyword>
<dbReference type="PANTHER" id="PTHR46828:SF3">
    <property type="entry name" value="ENDO-1,4-BETA-XYLANASE"/>
    <property type="match status" value="1"/>
</dbReference>
<dbReference type="InterPro" id="IPR018208">
    <property type="entry name" value="GH11_AS_1"/>
</dbReference>
<dbReference type="PROSITE" id="PS00777">
    <property type="entry name" value="GH11_2"/>
    <property type="match status" value="1"/>
</dbReference>
<feature type="active site" description="Nucleophile" evidence="10">
    <location>
        <position position="95"/>
    </location>
</feature>
<evidence type="ECO:0000256" key="9">
    <source>
        <dbReference type="ARBA" id="ARBA00023326"/>
    </source>
</evidence>
<evidence type="ECO:0000313" key="14">
    <source>
        <dbReference type="Proteomes" id="UP000029964"/>
    </source>
</evidence>
<dbReference type="InterPro" id="IPR033119">
    <property type="entry name" value="GH11_AS_2"/>
</dbReference>
<dbReference type="InterPro" id="IPR033123">
    <property type="entry name" value="GH11_dom"/>
</dbReference>
<dbReference type="FunFam" id="2.60.120.180:FF:000001">
    <property type="entry name" value="Endo-1,4-beta-xylanase"/>
    <property type="match status" value="1"/>
</dbReference>
<evidence type="ECO:0000256" key="2">
    <source>
        <dbReference type="ARBA" id="ARBA00004851"/>
    </source>
</evidence>
<dbReference type="GO" id="GO:0031176">
    <property type="term" value="F:endo-1,4-beta-xylanase activity"/>
    <property type="evidence" value="ECO:0007669"/>
    <property type="project" value="UniProtKB-UniRule"/>
</dbReference>
<proteinExistence type="inferred from homology"/>
<dbReference type="HOGENOM" id="CLU_052631_0_0_1"/>
<comment type="similarity">
    <text evidence="3 10 11">Belongs to the glycosyl hydrolase 11 (cellulase G) family.</text>
</comment>
<evidence type="ECO:0000256" key="8">
    <source>
        <dbReference type="ARBA" id="ARBA00023295"/>
    </source>
</evidence>
<dbReference type="Pfam" id="PF00457">
    <property type="entry name" value="Glyco_hydro_11"/>
    <property type="match status" value="1"/>
</dbReference>
<dbReference type="EC" id="3.2.1.8" evidence="4 10"/>
<keyword evidence="8 10" id="KW-0326">Glycosidase</keyword>
<comment type="pathway">
    <text evidence="2 10 11">Glycan degradation; xylan degradation.</text>
</comment>
<dbReference type="InterPro" id="IPR001137">
    <property type="entry name" value="Glyco_hydro_11"/>
</dbReference>
<comment type="caution">
    <text evidence="13">The sequence shown here is derived from an EMBL/GenBank/DDBJ whole genome shotgun (WGS) entry which is preliminary data.</text>
</comment>
<dbReference type="InterPro" id="IPR013320">
    <property type="entry name" value="ConA-like_dom_sf"/>
</dbReference>
<keyword evidence="14" id="KW-1185">Reference proteome</keyword>
<dbReference type="PANTHER" id="PTHR46828">
    <property type="entry name" value="ENDO-1,4-BETA-XYLANASE A-RELATED"/>
    <property type="match status" value="1"/>
</dbReference>
<dbReference type="STRING" id="857340.A0A086SY78"/>